<organism evidence="2 3">
    <name type="scientific">Candidatus Marinarcus aquaticus</name>
    <dbReference type="NCBI Taxonomy" id="2044504"/>
    <lineage>
        <taxon>Bacteria</taxon>
        <taxon>Pseudomonadati</taxon>
        <taxon>Campylobacterota</taxon>
        <taxon>Epsilonproteobacteria</taxon>
        <taxon>Campylobacterales</taxon>
        <taxon>Arcobacteraceae</taxon>
        <taxon>Candidatus Marinarcus</taxon>
    </lineage>
</organism>
<dbReference type="OrthoDB" id="259311at2"/>
<evidence type="ECO:0000313" key="2">
    <source>
        <dbReference type="EMBL" id="RXJ57626.1"/>
    </source>
</evidence>
<feature type="domain" description="Formylmethanofuran dehydrogenase subunit E" evidence="1">
    <location>
        <begin position="43"/>
        <end position="190"/>
    </location>
</feature>
<name>A0A4Q0XSD3_9BACT</name>
<evidence type="ECO:0000259" key="1">
    <source>
        <dbReference type="Pfam" id="PF02663"/>
    </source>
</evidence>
<reference evidence="2 3" key="1">
    <citation type="submission" date="2017-10" db="EMBL/GenBank/DDBJ databases">
        <title>Genomics of the genus Arcobacter.</title>
        <authorList>
            <person name="Perez-Cataluna A."/>
            <person name="Figueras M.J."/>
        </authorList>
    </citation>
    <scope>NUCLEOTIDE SEQUENCE [LARGE SCALE GENOMIC DNA]</scope>
    <source>
        <strain evidence="2 3">CECT 8987</strain>
    </source>
</reference>
<dbReference type="EMBL" id="PDKN01000004">
    <property type="protein sequence ID" value="RXJ57626.1"/>
    <property type="molecule type" value="Genomic_DNA"/>
</dbReference>
<sequence>MNYPSFYDEIPTITLQDALSEFLGAFEEGIIEFSYLDIVKSAGHSCPTVLGAYLMTQQALKRLYNNEIPKRGEIKVAFKEDANEGVAGVIANVIQHITGATQLNGFKGIAGHYDRRHLMSFNANISSMARFTRRDTNKSVEVMYVPSKVLPHESMSELMQKCIAHQATKVEEKRFGELWQKRVEMISQRVDEVIEVFES</sequence>
<comment type="caution">
    <text evidence="2">The sequence shown here is derived from an EMBL/GenBank/DDBJ whole genome shotgun (WGS) entry which is preliminary data.</text>
</comment>
<dbReference type="Proteomes" id="UP000290657">
    <property type="component" value="Unassembled WGS sequence"/>
</dbReference>
<dbReference type="RefSeq" id="WP_128996198.1">
    <property type="nucleotide sequence ID" value="NZ_PDKN01000004.1"/>
</dbReference>
<protein>
    <recommendedName>
        <fullName evidence="1">Formylmethanofuran dehydrogenase subunit E domain-containing protein</fullName>
    </recommendedName>
</protein>
<dbReference type="Pfam" id="PF02663">
    <property type="entry name" value="FmdE"/>
    <property type="match status" value="1"/>
</dbReference>
<dbReference type="Gene3D" id="3.30.1330.130">
    <property type="match status" value="1"/>
</dbReference>
<dbReference type="InterPro" id="IPR003814">
    <property type="entry name" value="FmdEsu_dom"/>
</dbReference>
<dbReference type="SUPFAM" id="SSF143555">
    <property type="entry name" value="FwdE-like"/>
    <property type="match status" value="1"/>
</dbReference>
<keyword evidence="3" id="KW-1185">Reference proteome</keyword>
<gene>
    <name evidence="2" type="ORF">CRV04_07390</name>
</gene>
<dbReference type="AlphaFoldDB" id="A0A4Q0XSD3"/>
<proteinExistence type="predicted"/>
<evidence type="ECO:0000313" key="3">
    <source>
        <dbReference type="Proteomes" id="UP000290657"/>
    </source>
</evidence>
<accession>A0A4Q0XSD3</accession>